<feature type="domain" description="Swt1-like HEPN" evidence="3">
    <location>
        <begin position="11"/>
        <end position="126"/>
    </location>
</feature>
<reference evidence="5" key="1">
    <citation type="journal article" date="2019" name="Int. J. Syst. Evol. Microbiol.">
        <title>The Global Catalogue of Microorganisms (GCM) 10K type strain sequencing project: providing services to taxonomists for standard genome sequencing and annotation.</title>
        <authorList>
            <consortium name="The Broad Institute Genomics Platform"/>
            <consortium name="The Broad Institute Genome Sequencing Center for Infectious Disease"/>
            <person name="Wu L."/>
            <person name="Ma J."/>
        </authorList>
    </citation>
    <scope>NUCLEOTIDE SEQUENCE [LARGE SCALE GENOMIC DNA]</scope>
    <source>
        <strain evidence="5">JCM 17442</strain>
    </source>
</reference>
<evidence type="ECO:0000259" key="2">
    <source>
        <dbReference type="Pfam" id="PF13086"/>
    </source>
</evidence>
<dbReference type="Pfam" id="PF13195">
    <property type="entry name" value="DUF4011"/>
    <property type="match status" value="1"/>
</dbReference>
<dbReference type="Gene3D" id="3.10.620.30">
    <property type="match status" value="1"/>
</dbReference>
<dbReference type="RefSeq" id="WP_344793045.1">
    <property type="nucleotide sequence ID" value="NZ_BAABAU010000001.1"/>
</dbReference>
<evidence type="ECO:0000313" key="4">
    <source>
        <dbReference type="EMBL" id="GAA4264446.1"/>
    </source>
</evidence>
<dbReference type="Gene3D" id="3.40.50.300">
    <property type="entry name" value="P-loop containing nucleotide triphosphate hydrolases"/>
    <property type="match status" value="1"/>
</dbReference>
<feature type="region of interest" description="Disordered" evidence="1">
    <location>
        <begin position="146"/>
        <end position="168"/>
    </location>
</feature>
<evidence type="ECO:0008006" key="6">
    <source>
        <dbReference type="Google" id="ProtNLM"/>
    </source>
</evidence>
<evidence type="ECO:0000313" key="5">
    <source>
        <dbReference type="Proteomes" id="UP001501594"/>
    </source>
</evidence>
<evidence type="ECO:0000256" key="1">
    <source>
        <dbReference type="SAM" id="MobiDB-lite"/>
    </source>
</evidence>
<feature type="domain" description="DNA2/NAM7 helicase helicase" evidence="2">
    <location>
        <begin position="877"/>
        <end position="940"/>
    </location>
</feature>
<sequence>MKLTNNDYVSRALTLLAQGLEPIIETTLRPRINGGMSWTELLRKLDEVNGKYGKKYESNDLHVMLRTLLARFGNIGQPFDAQLGRSGGRYVQELQEVRNNWAHNMVFTDEDAYRAVDTAQRLLALMGAAQSDDLTQLRRELQAAMAGPTQAVEPAESPTPTTTPGHTVSAPAEAAVVSVDHGTPERLIRVDEPHQQSSAPEPSAVPETSLASIEISAVPVVSYAMAHNRLPVVSRLVVHMDGPSLEGAQLTIGIDTVDGPLGEPKEFFVDLVEGEDLTVPQVDFLLDPKAMSEIEEARPGSVIATLLFAGDVIARRVAPVRVLASTQWLAAPLEAGMELLAAFVKPNDPALESLTEEASNALERATGSGSFHDVYTDGTDGREVDVVVDAVMTAMRNRSIRYALPPASWTDDGQKIRTASEVLDGRLGTCLDTTVVLAAALERVGIRPLLFVVTGHAFLGYWRTEGLLPQPAATDAQLIAQIMNLIGLGSIGVVETTMLTIDHETSFISAIHKTGRATALNTAVTDVRGITDILRARTSQILPLPAKSIAADGSITFTSYSAPKVEAPKYVPPVATPQDQPSRPAAPARVEKWKNSLLDLSLRNRLINFPPSARLPLAVPDEGLGQLEDYLSASDRIALLPSDQISAVAKSQGIRTGAQLSEEDRLALLTKHQAFTDVTADAYLRKFRALAYKAKTIVEESGANNLYVALGSLVWTLKDREIRSPLILVPVNLRAQTKGGHYHLTLDESGMSTPNFCLLEKLRLEFNVTIPGLADPALDGSGIDLDAAFQATREAILASGIPARVEATVDVAILQFAKFRLWKDLDENWEALAANPLVRHLIEQPQEAFVDTAALTADVEKDVDLDELLTRLPISADSSQLQAVAAATAGRTFVLEGPPGTGKSQTITNLLAKSIADGKRVLFVAEKKAALQVVQSRLAAVGLGPFTLDLHDRGSRPNEIRSHLKKALAAQTTIDEDGLLTTSNDLDTARRALDRYARSLHEPNEAGQGFYAAHNSALATAVADHALPIPVDWAGSVSRERLQSIRHLLRDVPDSALRARPTAHHAWAFIDVSEDQSLDEDEVQRRIHEFDEAFGALDLTEELGAALFEASAPDQLSTLSRVAVRPRVQPSILEGLRGANVVADVAALRADLDGIEPAFADVLSVVSPEALYQDLIGILQASTEAAESGFFGRKKRQQAIVDSLGPVVRPGVTIEVGSLVPLAERLVAFQNAAIDLYTRANALPGVSTNSDWNPFVAEQRHAVLDVLDWNEWVNKVTEVSTTTDVSEVPFRNTLERFVTTSRGVDATVGTKIDRFANALDDLLHSPGTTTAGWDAWRGDRRLLDAWNDSRPGRDTSTTRGVALSH</sequence>
<comment type="caution">
    <text evidence="4">The sequence shown here is derived from an EMBL/GenBank/DDBJ whole genome shotgun (WGS) entry which is preliminary data.</text>
</comment>
<dbReference type="EMBL" id="BAABAU010000001">
    <property type="protein sequence ID" value="GAA4264446.1"/>
    <property type="molecule type" value="Genomic_DNA"/>
</dbReference>
<dbReference type="InterPro" id="IPR041650">
    <property type="entry name" value="HEPN_Swt1"/>
</dbReference>
<protein>
    <recommendedName>
        <fullName evidence="6">AAA domain-containing protein</fullName>
    </recommendedName>
</protein>
<gene>
    <name evidence="4" type="ORF">GCM10022256_00580</name>
</gene>
<proteinExistence type="predicted"/>
<evidence type="ECO:0000259" key="3">
    <source>
        <dbReference type="Pfam" id="PF18731"/>
    </source>
</evidence>
<dbReference type="InterPro" id="IPR018247">
    <property type="entry name" value="EF_Hand_1_Ca_BS"/>
</dbReference>
<organism evidence="4 5">
    <name type="scientific">Frondihabitans peucedani</name>
    <dbReference type="NCBI Taxonomy" id="598626"/>
    <lineage>
        <taxon>Bacteria</taxon>
        <taxon>Bacillati</taxon>
        <taxon>Actinomycetota</taxon>
        <taxon>Actinomycetes</taxon>
        <taxon>Micrococcales</taxon>
        <taxon>Microbacteriaceae</taxon>
        <taxon>Frondihabitans</taxon>
    </lineage>
</organism>
<dbReference type="Proteomes" id="UP001501594">
    <property type="component" value="Unassembled WGS sequence"/>
</dbReference>
<feature type="compositionally biased region" description="Low complexity" evidence="1">
    <location>
        <begin position="158"/>
        <end position="168"/>
    </location>
</feature>
<dbReference type="InterPro" id="IPR025103">
    <property type="entry name" value="DUF4011"/>
</dbReference>
<dbReference type="InterPro" id="IPR041677">
    <property type="entry name" value="DNA2/NAM7_AAA_11"/>
</dbReference>
<dbReference type="Pfam" id="PF18731">
    <property type="entry name" value="HEPN_Swt1"/>
    <property type="match status" value="1"/>
</dbReference>
<dbReference type="SUPFAM" id="SSF52540">
    <property type="entry name" value="P-loop containing nucleoside triphosphate hydrolases"/>
    <property type="match status" value="1"/>
</dbReference>
<name>A0ABP8DX22_9MICO</name>
<accession>A0ABP8DX22</accession>
<dbReference type="Pfam" id="PF13086">
    <property type="entry name" value="AAA_11"/>
    <property type="match status" value="1"/>
</dbReference>
<dbReference type="InterPro" id="IPR027417">
    <property type="entry name" value="P-loop_NTPase"/>
</dbReference>
<dbReference type="PROSITE" id="PS00018">
    <property type="entry name" value="EF_HAND_1"/>
    <property type="match status" value="1"/>
</dbReference>
<keyword evidence="5" id="KW-1185">Reference proteome</keyword>